<sequence>MTLKCWNATSPLQMPPIDTSTNVESLLAAAGGNQTGRAPPVTARCCAQSNSWNKDGLENPGESEEDGFDVTAATIAAPSHQMHAMPALWVSGRRRHGRVRPRRRTASENYLHDHRHSIDYYHRNSPLLSSTPPGEYEVLREAAAVADGNLNHRLRLTSPSGPQFAGWIRGQAAEVQWEALDPSVRCVRIDVCNVAWTVPTTIAHCVVNSGAFRWRRVYWGMPIVEGYYVNIYDVTEQKDPTDMLLLAQSERFAVIK</sequence>
<gene>
    <name evidence="1" type="ORF">CCR75_005845</name>
</gene>
<accession>A0A976FGK3</accession>
<keyword evidence="2" id="KW-1185">Reference proteome</keyword>
<protein>
    <submittedName>
        <fullName evidence="1">Uncharacterized protein</fullName>
    </submittedName>
</protein>
<dbReference type="GeneID" id="94349590"/>
<reference evidence="1 2" key="1">
    <citation type="journal article" date="2021" name="Genome Biol.">
        <title>AFLAP: assembly-free linkage analysis pipeline using k-mers from genome sequencing data.</title>
        <authorList>
            <person name="Fletcher K."/>
            <person name="Zhang L."/>
            <person name="Gil J."/>
            <person name="Han R."/>
            <person name="Cavanaugh K."/>
            <person name="Michelmore R."/>
        </authorList>
    </citation>
    <scope>NUCLEOTIDE SEQUENCE [LARGE SCALE GENOMIC DNA]</scope>
    <source>
        <strain evidence="1 2">SF5</strain>
    </source>
</reference>
<dbReference type="AlphaFoldDB" id="A0A976FGK3"/>
<evidence type="ECO:0000313" key="2">
    <source>
        <dbReference type="Proteomes" id="UP000294530"/>
    </source>
</evidence>
<comment type="caution">
    <text evidence="1">The sequence shown here is derived from an EMBL/GenBank/DDBJ whole genome shotgun (WGS) entry which is preliminary data.</text>
</comment>
<evidence type="ECO:0000313" key="1">
    <source>
        <dbReference type="EMBL" id="TDH66430.1"/>
    </source>
</evidence>
<dbReference type="RefSeq" id="XP_067815929.1">
    <property type="nucleotide sequence ID" value="XM_067963919.1"/>
</dbReference>
<dbReference type="OrthoDB" id="73372at2759"/>
<proteinExistence type="predicted"/>
<dbReference type="KEGG" id="blac:94349590"/>
<organism evidence="1 2">
    <name type="scientific">Bremia lactucae</name>
    <name type="common">Lettuce downy mildew</name>
    <dbReference type="NCBI Taxonomy" id="4779"/>
    <lineage>
        <taxon>Eukaryota</taxon>
        <taxon>Sar</taxon>
        <taxon>Stramenopiles</taxon>
        <taxon>Oomycota</taxon>
        <taxon>Peronosporomycetes</taxon>
        <taxon>Peronosporales</taxon>
        <taxon>Peronosporaceae</taxon>
        <taxon>Bremia</taxon>
    </lineage>
</organism>
<dbReference type="Proteomes" id="UP000294530">
    <property type="component" value="Unassembled WGS sequence"/>
</dbReference>
<dbReference type="EMBL" id="SHOA02000008">
    <property type="protein sequence ID" value="TDH66430.1"/>
    <property type="molecule type" value="Genomic_DNA"/>
</dbReference>
<name>A0A976FGK3_BRELC</name>